<dbReference type="PANTHER" id="PTHR47894:SF1">
    <property type="entry name" value="HTH-TYPE TRANSCRIPTIONAL REGULATOR VQSM"/>
    <property type="match status" value="1"/>
</dbReference>
<keyword evidence="3" id="KW-0804">Transcription</keyword>
<evidence type="ECO:0000313" key="6">
    <source>
        <dbReference type="EMBL" id="GLX78684.1"/>
    </source>
</evidence>
<dbReference type="Pfam" id="PF12625">
    <property type="entry name" value="Arabinose_bd"/>
    <property type="match status" value="1"/>
</dbReference>
<keyword evidence="1" id="KW-0805">Transcription regulation</keyword>
<gene>
    <name evidence="6" type="ORF">tinsulaeT_20240</name>
</gene>
<dbReference type="SUPFAM" id="SSF46689">
    <property type="entry name" value="Homeodomain-like"/>
    <property type="match status" value="1"/>
</dbReference>
<organism evidence="6 7">
    <name type="scientific">Thalassotalea insulae</name>
    <dbReference type="NCBI Taxonomy" id="2056778"/>
    <lineage>
        <taxon>Bacteria</taxon>
        <taxon>Pseudomonadati</taxon>
        <taxon>Pseudomonadota</taxon>
        <taxon>Gammaproteobacteria</taxon>
        <taxon>Alteromonadales</taxon>
        <taxon>Colwelliaceae</taxon>
        <taxon>Thalassotalea</taxon>
    </lineage>
</organism>
<evidence type="ECO:0000256" key="4">
    <source>
        <dbReference type="SAM" id="Coils"/>
    </source>
</evidence>
<dbReference type="PROSITE" id="PS01124">
    <property type="entry name" value="HTH_ARAC_FAMILY_2"/>
    <property type="match status" value="1"/>
</dbReference>
<dbReference type="PRINTS" id="PR00032">
    <property type="entry name" value="HTHARAC"/>
</dbReference>
<accession>A0ABQ6GU35</accession>
<dbReference type="Pfam" id="PF12833">
    <property type="entry name" value="HTH_18"/>
    <property type="match status" value="1"/>
</dbReference>
<dbReference type="Proteomes" id="UP001157186">
    <property type="component" value="Unassembled WGS sequence"/>
</dbReference>
<keyword evidence="2" id="KW-0238">DNA-binding</keyword>
<evidence type="ECO:0000256" key="1">
    <source>
        <dbReference type="ARBA" id="ARBA00023015"/>
    </source>
</evidence>
<dbReference type="InterPro" id="IPR032687">
    <property type="entry name" value="AraC-type_N"/>
</dbReference>
<keyword evidence="4" id="KW-0175">Coiled coil</keyword>
<dbReference type="Gene3D" id="1.10.10.60">
    <property type="entry name" value="Homeodomain-like"/>
    <property type="match status" value="1"/>
</dbReference>
<evidence type="ECO:0000256" key="3">
    <source>
        <dbReference type="ARBA" id="ARBA00023163"/>
    </source>
</evidence>
<dbReference type="PANTHER" id="PTHR47894">
    <property type="entry name" value="HTH-TYPE TRANSCRIPTIONAL REGULATOR GADX"/>
    <property type="match status" value="1"/>
</dbReference>
<comment type="caution">
    <text evidence="6">The sequence shown here is derived from an EMBL/GenBank/DDBJ whole genome shotgun (WGS) entry which is preliminary data.</text>
</comment>
<keyword evidence="7" id="KW-1185">Reference proteome</keyword>
<reference evidence="6 7" key="1">
    <citation type="submission" date="2023-03" db="EMBL/GenBank/DDBJ databases">
        <title>Draft genome sequence of Thalassotalea insulae KCTC 62186T.</title>
        <authorList>
            <person name="Sawabe T."/>
        </authorList>
    </citation>
    <scope>NUCLEOTIDE SEQUENCE [LARGE SCALE GENOMIC DNA]</scope>
    <source>
        <strain evidence="6 7">KCTC 62186</strain>
    </source>
</reference>
<dbReference type="InterPro" id="IPR020449">
    <property type="entry name" value="Tscrpt_reg_AraC-type_HTH"/>
</dbReference>
<dbReference type="InterPro" id="IPR018060">
    <property type="entry name" value="HTH_AraC"/>
</dbReference>
<feature type="domain" description="HTH araC/xylS-type" evidence="5">
    <location>
        <begin position="235"/>
        <end position="333"/>
    </location>
</feature>
<dbReference type="SMART" id="SM00342">
    <property type="entry name" value="HTH_ARAC"/>
    <property type="match status" value="1"/>
</dbReference>
<protein>
    <submittedName>
        <fullName evidence="6">Transcriptional regulator</fullName>
    </submittedName>
</protein>
<feature type="coiled-coil region" evidence="4">
    <location>
        <begin position="256"/>
        <end position="283"/>
    </location>
</feature>
<evidence type="ECO:0000313" key="7">
    <source>
        <dbReference type="Proteomes" id="UP001157186"/>
    </source>
</evidence>
<evidence type="ECO:0000256" key="2">
    <source>
        <dbReference type="ARBA" id="ARBA00023125"/>
    </source>
</evidence>
<dbReference type="EMBL" id="BSST01000001">
    <property type="protein sequence ID" value="GLX78684.1"/>
    <property type="molecule type" value="Genomic_DNA"/>
</dbReference>
<proteinExistence type="predicted"/>
<sequence>MTEQLSANATAQSFYALKALVNFLVRQGVGLSEVLAMIGVKETDFNEREYTTQDYEALLQFGSQRLNIANIGFVHGKAFELSFWGFLGHIVAACPSLWQALAYQKRYQCLLGNTGRAYHEIEQQQVVIRWLSEPNASANNIEQVITSWVAFAFQYTYTDDKPLSVHFTHASLADSEQYQEFFGCPVHFNADFNGIVFKQSSLMLPISSFNEEVLNVLCCHAENKLAAKRSSASLDIISQFIIETLPNKVPELTDIAEHLEIGVRQLQRKLQKEDTNLTKLLTNIRQSQAISYLTQTDHKLLYIAAKLGYSEQSAFQRAFKRWTGQTPQSYRLNPYPLV</sequence>
<evidence type="ECO:0000259" key="5">
    <source>
        <dbReference type="PROSITE" id="PS01124"/>
    </source>
</evidence>
<dbReference type="RefSeq" id="WP_284244557.1">
    <property type="nucleotide sequence ID" value="NZ_BSST01000001.1"/>
</dbReference>
<name>A0ABQ6GU35_9GAMM</name>
<dbReference type="InterPro" id="IPR009057">
    <property type="entry name" value="Homeodomain-like_sf"/>
</dbReference>